<evidence type="ECO:0000313" key="4">
    <source>
        <dbReference type="EMBL" id="ANS51799.1"/>
    </source>
</evidence>
<dbReference type="InterPro" id="IPR010998">
    <property type="entry name" value="Integrase_recombinase_N"/>
</dbReference>
<dbReference type="Gene3D" id="1.10.150.130">
    <property type="match status" value="1"/>
</dbReference>
<dbReference type="EMBL" id="CP015352">
    <property type="protein sequence ID" value="ANS51799.1"/>
    <property type="molecule type" value="Genomic_DNA"/>
</dbReference>
<dbReference type="GO" id="GO:0003677">
    <property type="term" value="F:DNA binding"/>
    <property type="evidence" value="ECO:0007669"/>
    <property type="project" value="UniProtKB-UniRule"/>
</dbReference>
<organism evidence="4 5">
    <name type="scientific">Bacillus thuringiensis</name>
    <dbReference type="NCBI Taxonomy" id="1428"/>
    <lineage>
        <taxon>Bacteria</taxon>
        <taxon>Bacillati</taxon>
        <taxon>Bacillota</taxon>
        <taxon>Bacilli</taxon>
        <taxon>Bacillales</taxon>
        <taxon>Bacillaceae</taxon>
        <taxon>Bacillus</taxon>
        <taxon>Bacillus cereus group</taxon>
    </lineage>
</organism>
<gene>
    <name evidence="4" type="ORF">BT246_65070</name>
</gene>
<dbReference type="RefSeq" id="WP_065486336.1">
    <property type="nucleotide sequence ID" value="NZ_CP015352.1"/>
</dbReference>
<dbReference type="SUPFAM" id="SSF47823">
    <property type="entry name" value="lambda integrase-like, N-terminal domain"/>
    <property type="match status" value="1"/>
</dbReference>
<name>A0A9W3SI74_BACTU</name>
<dbReference type="AlphaFoldDB" id="A0A9W3SI74"/>
<dbReference type="GO" id="GO:0015074">
    <property type="term" value="P:DNA integration"/>
    <property type="evidence" value="ECO:0007669"/>
    <property type="project" value="InterPro"/>
</dbReference>
<dbReference type="Proteomes" id="UP000092743">
    <property type="component" value="Plasmid p142098"/>
</dbReference>
<dbReference type="InterPro" id="IPR004107">
    <property type="entry name" value="Integrase_SAM-like_N"/>
</dbReference>
<sequence length="77" mass="9326">MKKSDIELEGFGTYLLEQGKREITVEDYKRHIQNFHSWLVHENSSLQDLTRYDIQQYIYFGSVAKFEKSIQKIIQRR</sequence>
<feature type="domain" description="Core-binding (CB)" evidence="3">
    <location>
        <begin position="2"/>
        <end position="77"/>
    </location>
</feature>
<dbReference type="Pfam" id="PF02899">
    <property type="entry name" value="Phage_int_SAM_1"/>
    <property type="match status" value="1"/>
</dbReference>
<keyword evidence="1 2" id="KW-0238">DNA-binding</keyword>
<dbReference type="InterPro" id="IPR044068">
    <property type="entry name" value="CB"/>
</dbReference>
<geneLocation type="plasmid" evidence="4 5">
    <name>p142098</name>
</geneLocation>
<accession>A0A9W3SI74</accession>
<evidence type="ECO:0000256" key="1">
    <source>
        <dbReference type="ARBA" id="ARBA00023125"/>
    </source>
</evidence>
<evidence type="ECO:0000313" key="5">
    <source>
        <dbReference type="Proteomes" id="UP000092743"/>
    </source>
</evidence>
<protein>
    <recommendedName>
        <fullName evidence="3">Core-binding (CB) domain-containing protein</fullName>
    </recommendedName>
</protein>
<evidence type="ECO:0000259" key="3">
    <source>
        <dbReference type="PROSITE" id="PS51900"/>
    </source>
</evidence>
<proteinExistence type="predicted"/>
<reference evidence="4 5" key="1">
    <citation type="submission" date="2016-04" db="EMBL/GenBank/DDBJ databases">
        <title>High quality genome of the nematocidal Bacillus thuringiensis MYBT18246.</title>
        <authorList>
            <person name="Hollensteiner J."/>
            <person name="Poehlein A."/>
            <person name="Sproeer C."/>
            <person name="Bunk B."/>
            <person name="Rosenstiel P."/>
            <person name="Schulenburg H."/>
            <person name="Liesegang H."/>
        </authorList>
    </citation>
    <scope>NUCLEOTIDE SEQUENCE [LARGE SCALE GENOMIC DNA]</scope>
    <source>
        <strain evidence="4 5">MYBT18246</strain>
        <plasmid evidence="4 5">p142098</plasmid>
    </source>
</reference>
<evidence type="ECO:0000256" key="2">
    <source>
        <dbReference type="PROSITE-ProRule" id="PRU01248"/>
    </source>
</evidence>
<keyword evidence="4" id="KW-0614">Plasmid</keyword>
<dbReference type="PROSITE" id="PS51900">
    <property type="entry name" value="CB"/>
    <property type="match status" value="1"/>
</dbReference>